<name>A0A1G8FT27_9PSED</name>
<dbReference type="EMBL" id="FNDS01000003">
    <property type="protein sequence ID" value="SDH85257.1"/>
    <property type="molecule type" value="Genomic_DNA"/>
</dbReference>
<dbReference type="AlphaFoldDB" id="A0A1G8FT27"/>
<keyword evidence="3" id="KW-1185">Reference proteome</keyword>
<protein>
    <recommendedName>
        <fullName evidence="4">DUF3313 domain-containing protein</fullName>
    </recommendedName>
</protein>
<evidence type="ECO:0000256" key="1">
    <source>
        <dbReference type="SAM" id="SignalP"/>
    </source>
</evidence>
<dbReference type="Proteomes" id="UP000199636">
    <property type="component" value="Unassembled WGS sequence"/>
</dbReference>
<evidence type="ECO:0000313" key="2">
    <source>
        <dbReference type="EMBL" id="SDH85257.1"/>
    </source>
</evidence>
<dbReference type="Pfam" id="PF11769">
    <property type="entry name" value="DUF3313"/>
    <property type="match status" value="1"/>
</dbReference>
<dbReference type="RefSeq" id="WP_090262403.1">
    <property type="nucleotide sequence ID" value="NZ_FNDS01000003.1"/>
</dbReference>
<dbReference type="InterPro" id="IPR021747">
    <property type="entry name" value="DUF3313"/>
</dbReference>
<dbReference type="OrthoDB" id="6192874at2"/>
<evidence type="ECO:0008006" key="4">
    <source>
        <dbReference type="Google" id="ProtNLM"/>
    </source>
</evidence>
<evidence type="ECO:0000313" key="3">
    <source>
        <dbReference type="Proteomes" id="UP000199636"/>
    </source>
</evidence>
<reference evidence="3" key="1">
    <citation type="submission" date="2016-10" db="EMBL/GenBank/DDBJ databases">
        <authorList>
            <person name="Varghese N."/>
            <person name="Submissions S."/>
        </authorList>
    </citation>
    <scope>NUCLEOTIDE SEQUENCE [LARGE SCALE GENOMIC DNA]</scope>
    <source>
        <strain evidence="3">CCM 7469</strain>
    </source>
</reference>
<proteinExistence type="predicted"/>
<dbReference type="STRING" id="428992.SAMN05216272_103437"/>
<feature type="chain" id="PRO_5011483928" description="DUF3313 domain-containing protein" evidence="1">
    <location>
        <begin position="20"/>
        <end position="224"/>
    </location>
</feature>
<sequence>MPTYATFCGALALGSLLLAGCVSKTTEQTQYSGFLPGYQNLQEAKSPSGQPVLRWVSPSFDSANYDTVAFDKLVLYPAPKPDDRVDLKTLQELQLYASNSVKSVLSKRYLLVPERQAAPPGSHVLEMHAAITGVSASNEGMHWYEVVPVAAVVGAVSAASGHRDQNTELYVEAYFVDAGSGQTVAKVVRKVFGETLSNESEKITADDFKTAIRGLTGDMAAFFK</sequence>
<accession>A0A1G8FT27</accession>
<organism evidence="2 3">
    <name type="scientific">Pseudomonas panipatensis</name>
    <dbReference type="NCBI Taxonomy" id="428992"/>
    <lineage>
        <taxon>Bacteria</taxon>
        <taxon>Pseudomonadati</taxon>
        <taxon>Pseudomonadota</taxon>
        <taxon>Gammaproteobacteria</taxon>
        <taxon>Pseudomonadales</taxon>
        <taxon>Pseudomonadaceae</taxon>
        <taxon>Pseudomonas</taxon>
    </lineage>
</organism>
<feature type="signal peptide" evidence="1">
    <location>
        <begin position="1"/>
        <end position="19"/>
    </location>
</feature>
<gene>
    <name evidence="2" type="ORF">SAMN05216272_103437</name>
</gene>
<keyword evidence="1" id="KW-0732">Signal</keyword>